<dbReference type="CDD" id="cd00207">
    <property type="entry name" value="fer2"/>
    <property type="match status" value="1"/>
</dbReference>
<dbReference type="eggNOG" id="COG0633">
    <property type="taxonomic scope" value="Bacteria"/>
</dbReference>
<evidence type="ECO:0000313" key="2">
    <source>
        <dbReference type="EMBL" id="AER65770.1"/>
    </source>
</evidence>
<keyword evidence="3" id="KW-1185">Reference proteome</keyword>
<dbReference type="PANTHER" id="PTHR42895">
    <property type="entry name" value="IRON-SULFUR CLUSTER-BINDING PROTEIN-RELATED"/>
    <property type="match status" value="1"/>
</dbReference>
<proteinExistence type="predicted"/>
<feature type="domain" description="2Fe-2S ferredoxin-type" evidence="1">
    <location>
        <begin position="6"/>
        <end position="100"/>
    </location>
</feature>
<dbReference type="AlphaFoldDB" id="G7V5E3"/>
<dbReference type="SUPFAM" id="SSF54292">
    <property type="entry name" value="2Fe-2S ferredoxin-like"/>
    <property type="match status" value="1"/>
</dbReference>
<dbReference type="Gene3D" id="3.30.420.480">
    <property type="entry name" value="Domain of unknown function (DUF4445)"/>
    <property type="match status" value="1"/>
</dbReference>
<evidence type="ECO:0000313" key="3">
    <source>
        <dbReference type="Proteomes" id="UP000005868"/>
    </source>
</evidence>
<gene>
    <name evidence="2" type="ordered locus">Tlie_0024</name>
</gene>
<dbReference type="STRING" id="580340.Tlie_0024"/>
<protein>
    <submittedName>
        <fullName evidence="2">Ferredoxin</fullName>
    </submittedName>
</protein>
<dbReference type="Gene3D" id="3.10.20.30">
    <property type="match status" value="1"/>
</dbReference>
<dbReference type="KEGG" id="tli:Tlie_0024"/>
<reference evidence="2 3" key="2">
    <citation type="journal article" date="2012" name="Stand. Genomic Sci.">
        <title>Genome sequence of the moderately thermophilic, amino-acid-degrading and sulfur-reducing bacterium Thermovirga lienii type strain (Cas60314(T)).</title>
        <authorList>
            <person name="Goker M."/>
            <person name="Saunders E."/>
            <person name="Lapidus A."/>
            <person name="Nolan M."/>
            <person name="Lucas S."/>
            <person name="Hammon N."/>
            <person name="Deshpande S."/>
            <person name="Cheng J.F."/>
            <person name="Han C."/>
            <person name="Tapia R."/>
            <person name="Goodwin L.A."/>
            <person name="Pitluck S."/>
            <person name="Liolios K."/>
            <person name="Mavromatis K."/>
            <person name="Pagani I."/>
            <person name="Ivanova N."/>
            <person name="Mikhailova N."/>
            <person name="Pati A."/>
            <person name="Chen A."/>
            <person name="Palaniappan K."/>
            <person name="Land M."/>
            <person name="Chang Y.J."/>
            <person name="Jeffries C.D."/>
            <person name="Brambilla E.M."/>
            <person name="Rohde M."/>
            <person name="Spring S."/>
            <person name="Detter J.C."/>
            <person name="Woyke T."/>
            <person name="Bristow J."/>
            <person name="Eisen J.A."/>
            <person name="Markowitz V."/>
            <person name="Hugenholtz P."/>
            <person name="Kyrpides N.C."/>
            <person name="Klenk H.P."/>
        </authorList>
    </citation>
    <scope>NUCLEOTIDE SEQUENCE [LARGE SCALE GENOMIC DNA]</scope>
    <source>
        <strain evidence="3">ATCC BAA-1197 / DSM 17291 / Cas60314</strain>
    </source>
</reference>
<dbReference type="InterPro" id="IPR052911">
    <property type="entry name" value="Corrinoid_activation_enz"/>
</dbReference>
<reference evidence="3" key="1">
    <citation type="submission" date="2011-10" db="EMBL/GenBank/DDBJ databases">
        <title>The complete genome of chromosome of Thermovirga lienii DSM 17291.</title>
        <authorList>
            <consortium name="US DOE Joint Genome Institute (JGI-PGF)"/>
            <person name="Lucas S."/>
            <person name="Copeland A."/>
            <person name="Lapidus A."/>
            <person name="Glavina del Rio T."/>
            <person name="Dalin E."/>
            <person name="Tice H."/>
            <person name="Bruce D."/>
            <person name="Goodwin L."/>
            <person name="Pitluck S."/>
            <person name="Peters L."/>
            <person name="Mikhailova N."/>
            <person name="Saunders E."/>
            <person name="Kyrpides N."/>
            <person name="Mavromatis K."/>
            <person name="Ivanova N."/>
            <person name="Last F.I."/>
            <person name="Brettin T."/>
            <person name="Detter J.C."/>
            <person name="Han C."/>
            <person name="Larimer F."/>
            <person name="Land M."/>
            <person name="Hauser L."/>
            <person name="Markowitz V."/>
            <person name="Cheng J.-F."/>
            <person name="Hugenholtz P."/>
            <person name="Woyke T."/>
            <person name="Wu D."/>
            <person name="Spring S."/>
            <person name="Schroeder M."/>
            <person name="Brambilla E.-M."/>
            <person name="Klenk H.-P."/>
            <person name="Eisen J.A."/>
        </authorList>
    </citation>
    <scope>NUCLEOTIDE SEQUENCE [LARGE SCALE GENOMIC DNA]</scope>
    <source>
        <strain evidence="3">ATCC BAA-1197 / DSM 17291 / Cas60314</strain>
    </source>
</reference>
<dbReference type="EMBL" id="CP003096">
    <property type="protein sequence ID" value="AER65770.1"/>
    <property type="molecule type" value="Genomic_DNA"/>
</dbReference>
<dbReference type="PANTHER" id="PTHR42895:SF2">
    <property type="entry name" value="IRON-SULFUR CLUSTER PROTEIN"/>
    <property type="match status" value="1"/>
</dbReference>
<dbReference type="InterPro" id="IPR027980">
    <property type="entry name" value="RACo_C"/>
</dbReference>
<name>G7V5E3_THELD</name>
<dbReference type="GO" id="GO:0051536">
    <property type="term" value="F:iron-sulfur cluster binding"/>
    <property type="evidence" value="ECO:0007669"/>
    <property type="project" value="InterPro"/>
</dbReference>
<dbReference type="Pfam" id="PF00111">
    <property type="entry name" value="Fer2"/>
    <property type="match status" value="1"/>
</dbReference>
<dbReference type="HOGENOM" id="CLU_019091_0_0_0"/>
<evidence type="ECO:0000259" key="1">
    <source>
        <dbReference type="PROSITE" id="PS51085"/>
    </source>
</evidence>
<dbReference type="Pfam" id="PF14574">
    <property type="entry name" value="RACo_C_ter"/>
    <property type="match status" value="1"/>
</dbReference>
<dbReference type="InterPro" id="IPR036010">
    <property type="entry name" value="2Fe-2S_ferredoxin-like_sf"/>
</dbReference>
<dbReference type="PROSITE" id="PS51085">
    <property type="entry name" value="2FE2S_FER_2"/>
    <property type="match status" value="1"/>
</dbReference>
<dbReference type="InterPro" id="IPR042259">
    <property type="entry name" value="Raco-like_middle_sf"/>
</dbReference>
<sequence length="617" mass="66449">MPKNSCRVVIETGDGHQRVCCCQEGDNLLDVLRREKVAIEAPCGGLGLCGKCRVMVSGKASLPDSLERTFLGEESLSKGVRLACRVRIMGELRVSVHFEEIKSQKKIASVVKPARIKVSPETIRINGSLGWEEIRAYESLEEALREKFSSLAGRPVNPIRDEVMADIAELFMERQTLDVSATLRGQDVVSVSSQQEEKPILGAVCDIGTTTIACYLLDLKKGHQLGALMSRNPQVPFGADVVSRIAHALKEKETFKAMVKGLREEVALLLARLASDVGADLKNCEEVLVIGNSCMHHFFKGLLPVTLGRAPFRPVQKGPSCDKADHFSLGVSSSARIRFLPLIGGFVGSDMVGLLHFVESVMPQRTRLVLDLGTNGEIALIHQGKILVCSAAAGPAFEGGNISCGMVASTGAINELSWEEKNMIPKVIGGGEPVGITGSGLVDAVAILCERGVVLPSGRINSPENIKNPSLASMVVERGGERVVMIAKGESREIFISQKDLRQLQLSKGAVVAAMKALLEKASMTWKDVDELVLAGALGNYINPDSAMKIGLIPSAMKDKVIPVGNGAAEGAKLVLLGGEKEWHKACSVVQKTEHIPLEENLTFQEFFMNSLSLEPF</sequence>
<dbReference type="InterPro" id="IPR001041">
    <property type="entry name" value="2Fe-2S_ferredoxin-type"/>
</dbReference>
<dbReference type="Pfam" id="PF17651">
    <property type="entry name" value="Raco_middle"/>
    <property type="match status" value="1"/>
</dbReference>
<organism evidence="2 3">
    <name type="scientific">Thermovirga lienii (strain ATCC BAA-1197 / DSM 17291 / Cas60314)</name>
    <dbReference type="NCBI Taxonomy" id="580340"/>
    <lineage>
        <taxon>Bacteria</taxon>
        <taxon>Thermotogati</taxon>
        <taxon>Synergistota</taxon>
        <taxon>Synergistia</taxon>
        <taxon>Synergistales</taxon>
        <taxon>Thermovirgaceae</taxon>
        <taxon>Thermovirga</taxon>
    </lineage>
</organism>
<dbReference type="Proteomes" id="UP000005868">
    <property type="component" value="Chromosome"/>
</dbReference>
<accession>G7V5E3</accession>
<dbReference type="eggNOG" id="COG3894">
    <property type="taxonomic scope" value="Bacteria"/>
</dbReference>
<dbReference type="InterPro" id="IPR041414">
    <property type="entry name" value="Raco-like_middle"/>
</dbReference>
<dbReference type="OrthoDB" id="9810588at2"/>
<dbReference type="InterPro" id="IPR012675">
    <property type="entry name" value="Beta-grasp_dom_sf"/>
</dbReference>